<feature type="region of interest" description="Disordered" evidence="8">
    <location>
        <begin position="700"/>
        <end position="772"/>
    </location>
</feature>
<keyword evidence="3" id="KW-0547">Nucleotide-binding</keyword>
<evidence type="ECO:0000256" key="6">
    <source>
        <dbReference type="ARBA" id="ARBA00023125"/>
    </source>
</evidence>
<evidence type="ECO:0000256" key="5">
    <source>
        <dbReference type="ARBA" id="ARBA00022840"/>
    </source>
</evidence>
<feature type="region of interest" description="Disordered" evidence="8">
    <location>
        <begin position="1"/>
        <end position="42"/>
    </location>
</feature>
<accession>A0A1B0D066</accession>
<dbReference type="SUPFAM" id="SSF52540">
    <property type="entry name" value="P-loop containing nucleoside triphosphate hydrolases"/>
    <property type="match status" value="2"/>
</dbReference>
<feature type="compositionally biased region" description="Polar residues" evidence="8">
    <location>
        <begin position="551"/>
        <end position="562"/>
    </location>
</feature>
<feature type="compositionally biased region" description="Basic and acidic residues" evidence="8">
    <location>
        <begin position="756"/>
        <end position="766"/>
    </location>
</feature>
<dbReference type="InterPro" id="IPR044574">
    <property type="entry name" value="ARIP4-like"/>
</dbReference>
<evidence type="ECO:0000256" key="1">
    <source>
        <dbReference type="ARBA" id="ARBA00004123"/>
    </source>
</evidence>
<feature type="compositionally biased region" description="Low complexity" evidence="8">
    <location>
        <begin position="563"/>
        <end position="585"/>
    </location>
</feature>
<evidence type="ECO:0000256" key="3">
    <source>
        <dbReference type="ARBA" id="ARBA00022741"/>
    </source>
</evidence>
<dbReference type="InterPro" id="IPR014001">
    <property type="entry name" value="Helicase_ATP-bd"/>
</dbReference>
<dbReference type="SMART" id="SM00487">
    <property type="entry name" value="DEXDc"/>
    <property type="match status" value="1"/>
</dbReference>
<feature type="compositionally biased region" description="Basic residues" evidence="8">
    <location>
        <begin position="521"/>
        <end position="530"/>
    </location>
</feature>
<dbReference type="GO" id="GO:0016887">
    <property type="term" value="F:ATP hydrolysis activity"/>
    <property type="evidence" value="ECO:0007669"/>
    <property type="project" value="InterPro"/>
</dbReference>
<organism evidence="9 10">
    <name type="scientific">Phlebotomus papatasi</name>
    <name type="common">Sandfly</name>
    <dbReference type="NCBI Taxonomy" id="29031"/>
    <lineage>
        <taxon>Eukaryota</taxon>
        <taxon>Metazoa</taxon>
        <taxon>Ecdysozoa</taxon>
        <taxon>Arthropoda</taxon>
        <taxon>Hexapoda</taxon>
        <taxon>Insecta</taxon>
        <taxon>Pterygota</taxon>
        <taxon>Neoptera</taxon>
        <taxon>Endopterygota</taxon>
        <taxon>Diptera</taxon>
        <taxon>Nematocera</taxon>
        <taxon>Psychodoidea</taxon>
        <taxon>Psychodidae</taxon>
        <taxon>Phlebotomus</taxon>
        <taxon>Phlebotomus</taxon>
    </lineage>
</organism>
<dbReference type="EMBL" id="AJVK01009844">
    <property type="status" value="NOT_ANNOTATED_CDS"/>
    <property type="molecule type" value="Genomic_DNA"/>
</dbReference>
<dbReference type="Gene3D" id="3.40.50.10810">
    <property type="entry name" value="Tandem AAA-ATPase domain"/>
    <property type="match status" value="1"/>
</dbReference>
<evidence type="ECO:0000313" key="9">
    <source>
        <dbReference type="EnsemblMetazoa" id="PPAI000738-PA"/>
    </source>
</evidence>
<dbReference type="GO" id="GO:0003677">
    <property type="term" value="F:DNA binding"/>
    <property type="evidence" value="ECO:0007669"/>
    <property type="project" value="UniProtKB-KW"/>
</dbReference>
<dbReference type="Proteomes" id="UP000092462">
    <property type="component" value="Unassembled WGS sequence"/>
</dbReference>
<dbReference type="GO" id="GO:0004386">
    <property type="term" value="F:helicase activity"/>
    <property type="evidence" value="ECO:0007669"/>
    <property type="project" value="UniProtKB-KW"/>
</dbReference>
<dbReference type="GO" id="GO:0005634">
    <property type="term" value="C:nucleus"/>
    <property type="evidence" value="ECO:0007669"/>
    <property type="project" value="UniProtKB-SubCell"/>
</dbReference>
<dbReference type="VEuPathDB" id="VectorBase:PPAPM1_006691"/>
<keyword evidence="5" id="KW-0067">ATP-binding</keyword>
<evidence type="ECO:0000256" key="4">
    <source>
        <dbReference type="ARBA" id="ARBA00022806"/>
    </source>
</evidence>
<dbReference type="AlphaFoldDB" id="A0A1B0D066"/>
<dbReference type="VEuPathDB" id="VectorBase:PPAI000738"/>
<evidence type="ECO:0000256" key="7">
    <source>
        <dbReference type="ARBA" id="ARBA00023242"/>
    </source>
</evidence>
<reference evidence="9" key="1">
    <citation type="submission" date="2022-08" db="UniProtKB">
        <authorList>
            <consortium name="EnsemblMetazoa"/>
        </authorList>
    </citation>
    <scope>IDENTIFICATION</scope>
    <source>
        <strain evidence="9">Israel</strain>
    </source>
</reference>
<comment type="similarity">
    <text evidence="2">Belongs to the SNF2/RAD54 helicase family.</text>
</comment>
<evidence type="ECO:0000256" key="2">
    <source>
        <dbReference type="ARBA" id="ARBA00007025"/>
    </source>
</evidence>
<keyword evidence="6" id="KW-0238">DNA-binding</keyword>
<keyword evidence="7" id="KW-0539">Nucleus</keyword>
<feature type="compositionally biased region" description="Basic and acidic residues" evidence="8">
    <location>
        <begin position="595"/>
        <end position="606"/>
    </location>
</feature>
<evidence type="ECO:0000256" key="8">
    <source>
        <dbReference type="SAM" id="MobiDB-lite"/>
    </source>
</evidence>
<dbReference type="PROSITE" id="PS51192">
    <property type="entry name" value="HELICASE_ATP_BIND_1"/>
    <property type="match status" value="1"/>
</dbReference>
<proteinExistence type="inferred from homology"/>
<protein>
    <submittedName>
        <fullName evidence="9">Uncharacterized protein</fullName>
    </submittedName>
</protein>
<keyword evidence="10" id="KW-1185">Reference proteome</keyword>
<dbReference type="InterPro" id="IPR027417">
    <property type="entry name" value="P-loop_NTPase"/>
</dbReference>
<dbReference type="InterPro" id="IPR000330">
    <property type="entry name" value="SNF2_N"/>
</dbReference>
<dbReference type="InterPro" id="IPR038718">
    <property type="entry name" value="SNF2-like_sf"/>
</dbReference>
<dbReference type="EnsemblMetazoa" id="PPAI000738-RA">
    <property type="protein sequence ID" value="PPAI000738-PA"/>
    <property type="gene ID" value="PPAI000738"/>
</dbReference>
<feature type="region of interest" description="Disordered" evidence="8">
    <location>
        <begin position="514"/>
        <end position="613"/>
    </location>
</feature>
<feature type="compositionally biased region" description="Polar residues" evidence="8">
    <location>
        <begin position="1"/>
        <end position="19"/>
    </location>
</feature>
<evidence type="ECO:0000313" key="10">
    <source>
        <dbReference type="Proteomes" id="UP000092462"/>
    </source>
</evidence>
<dbReference type="Gene3D" id="3.40.50.300">
    <property type="entry name" value="P-loop containing nucleotide triphosphate hydrolases"/>
    <property type="match status" value="2"/>
</dbReference>
<keyword evidence="4" id="KW-0347">Helicase</keyword>
<sequence>MKVPSSDSKPRMTNLTPSVSIAPVRGPLSSRRDTLDDEEEREMKINAQIEAEEAAEKEALQNARKEVVTIVDSSSEDDCIVLSDDDEEEEEADEDPHNSGLHVKDAYNVADDQGRVIINIGHPENEPDVFVAPQIARIIKPHQIGGVRFLYDNIIESLDRFETSTGFGCILAHSMGLGKTLQLVCFCDIFLRHTSSKTVLCIMPVNTLQNWIAEFNMWLPENVEKSPLTAHGEVRARNFKIHVLNDSHKSLSARSKVVLGWAKEGGVLMIGYEMFRLLSMKKMVKKRSKKAEKDPRVHQEQSDAHKQVLEEIYEALVKPGPDLVVCDEGHRIKNSHASISVALKQIKSKRRIVLTGYPLQNNLMEYWCMVDFVRPNYLGTKTEFANMFERPIQNGQCIDSTPNDIKLMRYRAHVLHSLLLGFVQRRSHMVLQCSLPQKEEYVLLVRMTKFQRKLYDVFMNEVVRTKAVPNPLKAFAVCCKIWNHPDVLYNFLKKREADLDLEIEVAEAAANGEVPVGKKGASPKKPRAKKSGNTTKTIDMDGKMKPAATILPTTNSTANSGMSSEKSINEESQQSSQSSETPSEIQKTEPTPSEVKNEPNKEDFKPPEGNFSVSSMVDSKQMINYPNYNQYPSSYNYNQYPNQDTKPLPSYPNVYANNQNVQSYYPNQSYGDNYNYNLNQNIPYDGNYWQQSNDYSYNSQQYGQTFGTYDNQYRDNRSYPIDQNQSQQQNSLNYNQYPYNPPSQDAQETTSWPTKDPAESAEKPPNDDQSAAIVDMDTKEIKLEAKSIIPEVDEATSAEKDEDCTKDCKDEAVEEAEKESVKSREDVIPYDWATELMKGYVADLLENSPKMQIFFCILEESLKLGDRILVFSQSLLTLNLIERFLQMTTLTGTDIKWAKNANYYRKFHFI</sequence>
<dbReference type="InterPro" id="IPR044573">
    <property type="entry name" value="ARIP4_DEXHc"/>
</dbReference>
<dbReference type="PANTHER" id="PTHR45797:SF1">
    <property type="entry name" value="HELICASE ARIP4"/>
    <property type="match status" value="1"/>
</dbReference>
<dbReference type="GO" id="GO:0005524">
    <property type="term" value="F:ATP binding"/>
    <property type="evidence" value="ECO:0007669"/>
    <property type="project" value="UniProtKB-KW"/>
</dbReference>
<dbReference type="CDD" id="cd18069">
    <property type="entry name" value="DEXHc_ARIP4"/>
    <property type="match status" value="1"/>
</dbReference>
<keyword evidence="4" id="KW-0378">Hydrolase</keyword>
<dbReference type="Gene3D" id="1.20.120.850">
    <property type="entry name" value="SWI2/SNF2 ATPases, N-terminal domain"/>
    <property type="match status" value="1"/>
</dbReference>
<name>A0A1B0D066_PHLPP</name>
<comment type="subcellular location">
    <subcellularLocation>
        <location evidence="1">Nucleus</location>
    </subcellularLocation>
</comment>
<feature type="compositionally biased region" description="Low complexity" evidence="8">
    <location>
        <begin position="723"/>
        <end position="744"/>
    </location>
</feature>
<dbReference type="PANTHER" id="PTHR45797">
    <property type="entry name" value="RAD54-LIKE"/>
    <property type="match status" value="1"/>
</dbReference>
<dbReference type="Pfam" id="PF00176">
    <property type="entry name" value="SNF2-rel_dom"/>
    <property type="match status" value="1"/>
</dbReference>